<dbReference type="RefSeq" id="WP_191205913.1">
    <property type="nucleotide sequence ID" value="NZ_JACXZA010000006.1"/>
</dbReference>
<accession>A0ABR8N098</accession>
<evidence type="ECO:0000259" key="1">
    <source>
        <dbReference type="PROSITE" id="PS51819"/>
    </source>
</evidence>
<dbReference type="CDD" id="cd06587">
    <property type="entry name" value="VOC"/>
    <property type="match status" value="1"/>
</dbReference>
<evidence type="ECO:0000313" key="3">
    <source>
        <dbReference type="Proteomes" id="UP000609346"/>
    </source>
</evidence>
<comment type="caution">
    <text evidence="2">The sequence shown here is derived from an EMBL/GenBank/DDBJ whole genome shotgun (WGS) entry which is preliminary data.</text>
</comment>
<sequence>MTQSFIVPRVATIEIPVSNLKAAIRWYDQILGLEAVGVYEDCWTEAMFQFPGKPVGVPTIYLVQTDSSERLRFYNTNRGYTQSIIDFYTPDLAAFHKHLKSHDVQTNRETVALKPGEISGFGFYDLDGNSFGATNAMHEGQEERQLADAWAY</sequence>
<feature type="domain" description="VOC" evidence="1">
    <location>
        <begin position="9"/>
        <end position="136"/>
    </location>
</feature>
<protein>
    <submittedName>
        <fullName evidence="2">VOC family protein</fullName>
    </submittedName>
</protein>
<dbReference type="PROSITE" id="PS51819">
    <property type="entry name" value="VOC"/>
    <property type="match status" value="1"/>
</dbReference>
<evidence type="ECO:0000313" key="2">
    <source>
        <dbReference type="EMBL" id="MBD3921620.1"/>
    </source>
</evidence>
<dbReference type="SUPFAM" id="SSF54593">
    <property type="entry name" value="Glyoxalase/Bleomycin resistance protein/Dihydroxybiphenyl dioxygenase"/>
    <property type="match status" value="1"/>
</dbReference>
<keyword evidence="3" id="KW-1185">Reference proteome</keyword>
<dbReference type="InterPro" id="IPR037523">
    <property type="entry name" value="VOC_core"/>
</dbReference>
<gene>
    <name evidence="2" type="ORF">H8B09_22820</name>
</gene>
<dbReference type="Pfam" id="PF00903">
    <property type="entry name" value="Glyoxalase"/>
    <property type="match status" value="1"/>
</dbReference>
<reference evidence="2 3" key="1">
    <citation type="submission" date="2020-09" db="EMBL/GenBank/DDBJ databases">
        <title>Paenibacillus sp. strain PR3 16S rRNA gene Genome sequencing and assembly.</title>
        <authorList>
            <person name="Kim J."/>
        </authorList>
    </citation>
    <scope>NUCLEOTIDE SEQUENCE [LARGE SCALE GENOMIC DNA]</scope>
    <source>
        <strain evidence="2 3">PR3</strain>
    </source>
</reference>
<dbReference type="Gene3D" id="3.10.180.10">
    <property type="entry name" value="2,3-Dihydroxybiphenyl 1,2-Dioxygenase, domain 1"/>
    <property type="match status" value="1"/>
</dbReference>
<dbReference type="InterPro" id="IPR004360">
    <property type="entry name" value="Glyas_Fos-R_dOase_dom"/>
</dbReference>
<dbReference type="InterPro" id="IPR029068">
    <property type="entry name" value="Glyas_Bleomycin-R_OHBP_Dase"/>
</dbReference>
<dbReference type="Proteomes" id="UP000609346">
    <property type="component" value="Unassembled WGS sequence"/>
</dbReference>
<name>A0ABR8N098_9BACL</name>
<organism evidence="2 3">
    <name type="scientific">Paenibacillus terricola</name>
    <dbReference type="NCBI Taxonomy" id="2763503"/>
    <lineage>
        <taxon>Bacteria</taxon>
        <taxon>Bacillati</taxon>
        <taxon>Bacillota</taxon>
        <taxon>Bacilli</taxon>
        <taxon>Bacillales</taxon>
        <taxon>Paenibacillaceae</taxon>
        <taxon>Paenibacillus</taxon>
    </lineage>
</organism>
<dbReference type="EMBL" id="JACXZA010000006">
    <property type="protein sequence ID" value="MBD3921620.1"/>
    <property type="molecule type" value="Genomic_DNA"/>
</dbReference>
<proteinExistence type="predicted"/>